<feature type="signal peptide" evidence="1">
    <location>
        <begin position="1"/>
        <end position="28"/>
    </location>
</feature>
<comment type="caution">
    <text evidence="2">The sequence shown here is derived from an EMBL/GenBank/DDBJ whole genome shotgun (WGS) entry which is preliminary data.</text>
</comment>
<dbReference type="PROSITE" id="PS51257">
    <property type="entry name" value="PROKAR_LIPOPROTEIN"/>
    <property type="match status" value="1"/>
</dbReference>
<protein>
    <submittedName>
        <fullName evidence="2">Uncharacterized protein</fullName>
    </submittedName>
</protein>
<evidence type="ECO:0000313" key="3">
    <source>
        <dbReference type="Proteomes" id="UP000626982"/>
    </source>
</evidence>
<dbReference type="Proteomes" id="UP000626982">
    <property type="component" value="Unassembled WGS sequence"/>
</dbReference>
<evidence type="ECO:0000313" key="2">
    <source>
        <dbReference type="EMBL" id="GGN84448.1"/>
    </source>
</evidence>
<dbReference type="EMBL" id="BMLM01000001">
    <property type="protein sequence ID" value="GGN84448.1"/>
    <property type="molecule type" value="Genomic_DNA"/>
</dbReference>
<sequence>MARTGVGGAVAAAAAAAATALLCGCATPAPEPSSPPAAPTVLLEVLQLRGDVADGHVQLRVTNEGELPLEVERAEYRSSRWSAPMVHDEPATVPAGARRNLRLQLPEPTCDAGPIAQVAVLELAGGARVEQVPADPLGQLEGLDDAACALRAFAARAGAVRWLAPSIPADGAGPAVLRLEVAPRGGGDGDVLGRLEAVQPTPLLVPVDGDGRRLDALPLGVDVVAGAAPSVVEVPLEPGRCDLHAIAEDKQGTILRIVAELDGERSDLLLASADAQRDALLTWAVERCAALGAGP</sequence>
<dbReference type="RefSeq" id="WP_188717660.1">
    <property type="nucleotide sequence ID" value="NZ_BAABBD010000002.1"/>
</dbReference>
<keyword evidence="1" id="KW-0732">Signal</keyword>
<feature type="chain" id="PRO_5045669671" evidence="1">
    <location>
        <begin position="29"/>
        <end position="295"/>
    </location>
</feature>
<reference evidence="3" key="1">
    <citation type="journal article" date="2019" name="Int. J. Syst. Evol. Microbiol.">
        <title>The Global Catalogue of Microorganisms (GCM) 10K type strain sequencing project: providing services to taxonomists for standard genome sequencing and annotation.</title>
        <authorList>
            <consortium name="The Broad Institute Genomics Platform"/>
            <consortium name="The Broad Institute Genome Sequencing Center for Infectious Disease"/>
            <person name="Wu L."/>
            <person name="Ma J."/>
        </authorList>
    </citation>
    <scope>NUCLEOTIDE SEQUENCE [LARGE SCALE GENOMIC DNA]</scope>
    <source>
        <strain evidence="3">CGMCC 1.6960</strain>
    </source>
</reference>
<keyword evidence="3" id="KW-1185">Reference proteome</keyword>
<proteinExistence type="predicted"/>
<name>A0ABQ2KIE5_9MICO</name>
<accession>A0ABQ2KIE5</accession>
<evidence type="ECO:0000256" key="1">
    <source>
        <dbReference type="SAM" id="SignalP"/>
    </source>
</evidence>
<organism evidence="2 3">
    <name type="scientific">Agrococcus terreus</name>
    <dbReference type="NCBI Taxonomy" id="574649"/>
    <lineage>
        <taxon>Bacteria</taxon>
        <taxon>Bacillati</taxon>
        <taxon>Actinomycetota</taxon>
        <taxon>Actinomycetes</taxon>
        <taxon>Micrococcales</taxon>
        <taxon>Microbacteriaceae</taxon>
        <taxon>Agrococcus</taxon>
    </lineage>
</organism>
<gene>
    <name evidence="2" type="ORF">GCM10010968_16170</name>
</gene>